<dbReference type="Pfam" id="PF08242">
    <property type="entry name" value="Methyltransf_12"/>
    <property type="match status" value="1"/>
</dbReference>
<dbReference type="Proteomes" id="UP000468828">
    <property type="component" value="Unassembled WGS sequence"/>
</dbReference>
<comment type="caution">
    <text evidence="2">The sequence shown here is derived from an EMBL/GenBank/DDBJ whole genome shotgun (WGS) entry which is preliminary data.</text>
</comment>
<evidence type="ECO:0000313" key="3">
    <source>
        <dbReference type="EMBL" id="NEN51822.1"/>
    </source>
</evidence>
<dbReference type="EMBL" id="JAAGWH010000033">
    <property type="protein sequence ID" value="NEK94934.1"/>
    <property type="molecule type" value="Genomic_DNA"/>
</dbReference>
<dbReference type="InterPro" id="IPR013217">
    <property type="entry name" value="Methyltransf_12"/>
</dbReference>
<organism evidence="2 4">
    <name type="scientific">Modestobacter muralis</name>
    <dbReference type="NCBI Taxonomy" id="1608614"/>
    <lineage>
        <taxon>Bacteria</taxon>
        <taxon>Bacillati</taxon>
        <taxon>Actinomycetota</taxon>
        <taxon>Actinomycetes</taxon>
        <taxon>Geodermatophilales</taxon>
        <taxon>Geodermatophilaceae</taxon>
        <taxon>Modestobacter</taxon>
    </lineage>
</organism>
<keyword evidence="4" id="KW-1185">Reference proteome</keyword>
<keyword evidence="2" id="KW-0808">Transferase</keyword>
<dbReference type="InterPro" id="IPR029063">
    <property type="entry name" value="SAM-dependent_MTases_sf"/>
</dbReference>
<dbReference type="EMBL" id="JAAGWB010000035">
    <property type="protein sequence ID" value="NEN51822.1"/>
    <property type="molecule type" value="Genomic_DNA"/>
</dbReference>
<accession>A0A6P0EYM6</accession>
<gene>
    <name evidence="3" type="ORF">G3R41_12895</name>
    <name evidence="2" type="ORF">GCU67_12240</name>
</gene>
<sequence length="315" mass="34513">MPSTTLADRTTPFRLDRDVHPALVSMTDALRANHRFAADIADRCAALFGARWADEFELVVAALFPTPEAVAAAVKGYAAFAMQSMRLQAAFEVEGRYRPKTHGEAASEVYFNEQHMMREYLPGLLLSHFLWPHHYRQVQFFDSAFVDVMRMAGASSFVEVGTGTGLYSGMLLRRLPAVRGTGFDISPSSIRFTQDQLEALGVGHRYEAQLRDVVADPPGPLAEWLVCVEVLEHLDDPVAFLRGLRATMAPGGRAFITAALNAAHADHVHLYRSHDDVLAHLVEAGFTLEQSFVGAAYRPSGPGVPVPLAAAFVVH</sequence>
<evidence type="ECO:0000313" key="4">
    <source>
        <dbReference type="Proteomes" id="UP000468828"/>
    </source>
</evidence>
<dbReference type="GO" id="GO:0032259">
    <property type="term" value="P:methylation"/>
    <property type="evidence" value="ECO:0007669"/>
    <property type="project" value="UniProtKB-KW"/>
</dbReference>
<dbReference type="Gene3D" id="3.40.50.150">
    <property type="entry name" value="Vaccinia Virus protein VP39"/>
    <property type="match status" value="1"/>
</dbReference>
<keyword evidence="2" id="KW-0489">Methyltransferase</keyword>
<feature type="domain" description="Methyltransferase type 12" evidence="1">
    <location>
        <begin position="158"/>
        <end position="253"/>
    </location>
</feature>
<evidence type="ECO:0000313" key="5">
    <source>
        <dbReference type="Proteomes" id="UP000471152"/>
    </source>
</evidence>
<evidence type="ECO:0000313" key="2">
    <source>
        <dbReference type="EMBL" id="NEK94934.1"/>
    </source>
</evidence>
<reference evidence="3 5" key="2">
    <citation type="submission" date="2020-02" db="EMBL/GenBank/DDBJ databases">
        <title>The WGS of Modestobacter muralis DSM 100205.</title>
        <authorList>
            <person name="Jiang Z."/>
        </authorList>
    </citation>
    <scope>NUCLEOTIDE SEQUENCE [LARGE SCALE GENOMIC DNA]</scope>
    <source>
        <strain evidence="3 5">DSM 100205</strain>
    </source>
</reference>
<proteinExistence type="predicted"/>
<dbReference type="SUPFAM" id="SSF53335">
    <property type="entry name" value="S-adenosyl-L-methionine-dependent methyltransferases"/>
    <property type="match status" value="1"/>
</dbReference>
<dbReference type="CDD" id="cd02440">
    <property type="entry name" value="AdoMet_MTases"/>
    <property type="match status" value="1"/>
</dbReference>
<evidence type="ECO:0000259" key="1">
    <source>
        <dbReference type="Pfam" id="PF08242"/>
    </source>
</evidence>
<dbReference type="AlphaFoldDB" id="A0A6P0EYM6"/>
<dbReference type="Proteomes" id="UP000471152">
    <property type="component" value="Unassembled WGS sequence"/>
</dbReference>
<dbReference type="RefSeq" id="WP_163611493.1">
    <property type="nucleotide sequence ID" value="NZ_JAAGWB010000035.1"/>
</dbReference>
<reference evidence="2 4" key="1">
    <citation type="submission" date="2020-01" db="EMBL/GenBank/DDBJ databases">
        <title>the WGS Modestobacter muralis CPCC 204518.</title>
        <authorList>
            <person name="Jiang Z."/>
        </authorList>
    </citation>
    <scope>NUCLEOTIDE SEQUENCE [LARGE SCALE GENOMIC DNA]</scope>
    <source>
        <strain evidence="2 4">DSM 100205</strain>
    </source>
</reference>
<name>A0A6P0EYM6_9ACTN</name>
<protein>
    <submittedName>
        <fullName evidence="2">Methyltransferase</fullName>
    </submittedName>
</protein>
<dbReference type="GO" id="GO:0008168">
    <property type="term" value="F:methyltransferase activity"/>
    <property type="evidence" value="ECO:0007669"/>
    <property type="project" value="UniProtKB-KW"/>
</dbReference>